<protein>
    <recommendedName>
        <fullName evidence="4">Glycosyltransferase RgtA/B/C/D-like domain-containing protein</fullName>
    </recommendedName>
</protein>
<accession>A0A167E2B6</accession>
<gene>
    <name evidence="2" type="ORF">PNBC_09415</name>
</gene>
<proteinExistence type="predicted"/>
<feature type="transmembrane region" description="Helical" evidence="1">
    <location>
        <begin position="351"/>
        <end position="372"/>
    </location>
</feature>
<evidence type="ECO:0000313" key="2">
    <source>
        <dbReference type="EMBL" id="OAB75048.1"/>
    </source>
</evidence>
<comment type="caution">
    <text evidence="2">The sequence shown here is derived from an EMBL/GenBank/DDBJ whole genome shotgun (WGS) entry which is preliminary data.</text>
</comment>
<feature type="transmembrane region" description="Helical" evidence="1">
    <location>
        <begin position="378"/>
        <end position="400"/>
    </location>
</feature>
<dbReference type="STRING" id="1763538.LPB68_14520"/>
<dbReference type="OrthoDB" id="2610361at2"/>
<evidence type="ECO:0008006" key="4">
    <source>
        <dbReference type="Google" id="ProtNLM"/>
    </source>
</evidence>
<dbReference type="EMBL" id="LSFN01000013">
    <property type="protein sequence ID" value="OAB75048.1"/>
    <property type="molecule type" value="Genomic_DNA"/>
</dbReference>
<keyword evidence="1" id="KW-0472">Membrane</keyword>
<feature type="transmembrane region" description="Helical" evidence="1">
    <location>
        <begin position="412"/>
        <end position="436"/>
    </location>
</feature>
<keyword evidence="1" id="KW-0812">Transmembrane</keyword>
<feature type="transmembrane region" description="Helical" evidence="1">
    <location>
        <begin position="286"/>
        <end position="306"/>
    </location>
</feature>
<keyword evidence="3" id="KW-1185">Reference proteome</keyword>
<sequence>MFNINKKKLITLSIYSLATGIFIYYLNLNYRVNYYDEIGYVHVSKLILNDGLFNINEPLRTYLYPLIISMFSMFSNGDIAVVKIMMSIFQFIVYQYTVKKIANTCLYHSNNYLIYYSILFFGAFNLYLIQSTTLLLTDLLASCLIILSLLAAIFDDCQNKINYKIFAFIYAAIMIRPSSIIFLPIILVILVFRKKILNNISYKNTLIAMIMPILIIFPQLYNNIVQFNHWTPLIHMDLYEFQSKLAATYLKYGTVVIPNEEASLVFRSPFLIVDNTSIYELMSNDFIAFISIFMIHVFGVLDWGYVDTYIRNFYPITRVPASLYLYLFWILSGCGLYRAVKHRKRNVKEKFIIYSLVLSFLGYCLFLGTTVIEARFGYPLFLIALPFAGFGVQQIVNNIFGKNTKGIKLPKYLKLCLIVLICIIILILLLKCSFLLDSSTGRINWTLDNIF</sequence>
<dbReference type="RefSeq" id="WP_068657461.1">
    <property type="nucleotide sequence ID" value="NZ_CP017770.1"/>
</dbReference>
<feature type="transmembrane region" description="Helical" evidence="1">
    <location>
        <begin position="166"/>
        <end position="192"/>
    </location>
</feature>
<evidence type="ECO:0000256" key="1">
    <source>
        <dbReference type="SAM" id="Phobius"/>
    </source>
</evidence>
<dbReference type="KEGG" id="pcx:LPB68_14520"/>
<feature type="transmembrane region" description="Helical" evidence="1">
    <location>
        <begin position="321"/>
        <end position="339"/>
    </location>
</feature>
<organism evidence="2 3">
    <name type="scientific">Paenibacillus crassostreae</name>
    <dbReference type="NCBI Taxonomy" id="1763538"/>
    <lineage>
        <taxon>Bacteria</taxon>
        <taxon>Bacillati</taxon>
        <taxon>Bacillota</taxon>
        <taxon>Bacilli</taxon>
        <taxon>Bacillales</taxon>
        <taxon>Paenibacillaceae</taxon>
        <taxon>Paenibacillus</taxon>
    </lineage>
</organism>
<reference evidence="2 3" key="1">
    <citation type="submission" date="2016-02" db="EMBL/GenBank/DDBJ databases">
        <title>Paenibacillus sp. LPB0068, isolated from Crassostrea gigas.</title>
        <authorList>
            <person name="Shin S.-K."/>
            <person name="Yi H."/>
        </authorList>
    </citation>
    <scope>NUCLEOTIDE SEQUENCE [LARGE SCALE GENOMIC DNA]</scope>
    <source>
        <strain evidence="2 3">LPB0068</strain>
    </source>
</reference>
<dbReference type="AlphaFoldDB" id="A0A167E2B6"/>
<dbReference type="Proteomes" id="UP000077134">
    <property type="component" value="Unassembled WGS sequence"/>
</dbReference>
<feature type="transmembrane region" description="Helical" evidence="1">
    <location>
        <begin position="9"/>
        <end position="26"/>
    </location>
</feature>
<evidence type="ECO:0000313" key="3">
    <source>
        <dbReference type="Proteomes" id="UP000077134"/>
    </source>
</evidence>
<feature type="transmembrane region" description="Helical" evidence="1">
    <location>
        <begin position="135"/>
        <end position="154"/>
    </location>
</feature>
<name>A0A167E2B6_9BACL</name>
<feature type="transmembrane region" description="Helical" evidence="1">
    <location>
        <begin position="112"/>
        <end position="129"/>
    </location>
</feature>
<feature type="transmembrane region" description="Helical" evidence="1">
    <location>
        <begin position="204"/>
        <end position="221"/>
    </location>
</feature>
<feature type="transmembrane region" description="Helical" evidence="1">
    <location>
        <begin position="62"/>
        <end position="92"/>
    </location>
</feature>
<keyword evidence="1" id="KW-1133">Transmembrane helix</keyword>